<evidence type="ECO:0000256" key="1">
    <source>
        <dbReference type="SAM" id="Phobius"/>
    </source>
</evidence>
<keyword evidence="3" id="KW-1185">Reference proteome</keyword>
<organism evidence="2 3">
    <name type="scientific">Methylobacterium planeticum</name>
    <dbReference type="NCBI Taxonomy" id="2615211"/>
    <lineage>
        <taxon>Bacteria</taxon>
        <taxon>Pseudomonadati</taxon>
        <taxon>Pseudomonadota</taxon>
        <taxon>Alphaproteobacteria</taxon>
        <taxon>Hyphomicrobiales</taxon>
        <taxon>Methylobacteriaceae</taxon>
        <taxon>Methylobacterium</taxon>
    </lineage>
</organism>
<dbReference type="AlphaFoldDB" id="A0A6N6MUS9"/>
<comment type="caution">
    <text evidence="2">The sequence shown here is derived from an EMBL/GenBank/DDBJ whole genome shotgun (WGS) entry which is preliminary data.</text>
</comment>
<dbReference type="InterPro" id="IPR024399">
    <property type="entry name" value="DUF2628"/>
</dbReference>
<keyword evidence="1" id="KW-0812">Transmembrane</keyword>
<keyword evidence="1" id="KW-0472">Membrane</keyword>
<keyword evidence="1" id="KW-1133">Transmembrane helix</keyword>
<evidence type="ECO:0000313" key="2">
    <source>
        <dbReference type="EMBL" id="KAB1074889.1"/>
    </source>
</evidence>
<dbReference type="EMBL" id="VZZJ01000004">
    <property type="protein sequence ID" value="KAB1074889.1"/>
    <property type="molecule type" value="Genomic_DNA"/>
</dbReference>
<feature type="transmembrane region" description="Helical" evidence="1">
    <location>
        <begin position="64"/>
        <end position="88"/>
    </location>
</feature>
<reference evidence="2 3" key="1">
    <citation type="submission" date="2019-09" db="EMBL/GenBank/DDBJ databases">
        <title>YIM 132548 draft genome.</title>
        <authorList>
            <person name="Jiang L."/>
        </authorList>
    </citation>
    <scope>NUCLEOTIDE SEQUENCE [LARGE SCALE GENOMIC DNA]</scope>
    <source>
        <strain evidence="2 3">YIM 132548</strain>
    </source>
</reference>
<dbReference type="Pfam" id="PF10947">
    <property type="entry name" value="DUF2628"/>
    <property type="match status" value="1"/>
</dbReference>
<name>A0A6N6MUS9_9HYPH</name>
<dbReference type="Proteomes" id="UP000441523">
    <property type="component" value="Unassembled WGS sequence"/>
</dbReference>
<dbReference type="RefSeq" id="WP_150962528.1">
    <property type="nucleotide sequence ID" value="NZ_VZZJ01000004.1"/>
</dbReference>
<accession>A0A6N6MUS9</accession>
<protein>
    <submittedName>
        <fullName evidence="2">DUF2628 domain-containing protein</fullName>
    </submittedName>
</protein>
<evidence type="ECO:0000313" key="3">
    <source>
        <dbReference type="Proteomes" id="UP000441523"/>
    </source>
</evidence>
<gene>
    <name evidence="2" type="ORF">F6X51_07160</name>
</gene>
<sequence>MRSYTLHLPRDARAGESHDLDRAQLVPDGFSWAAFAFTVLWFLYHRLWVAGLAVLTGLMATAFVGHLLGLSAVAGFVVTFLLSVLIGLEASSLRRWTLVRNGRPVRDVLVARDAAEAEAKAMTRWLDPASVPRALAAAPFAAVANRPSEPVIGLFPFNEGRR</sequence>
<proteinExistence type="predicted"/>